<dbReference type="Pfam" id="PF00571">
    <property type="entry name" value="CBS"/>
    <property type="match status" value="2"/>
</dbReference>
<evidence type="ECO:0000256" key="2">
    <source>
        <dbReference type="ARBA" id="ARBA00006337"/>
    </source>
</evidence>
<evidence type="ECO:0000256" key="3">
    <source>
        <dbReference type="ARBA" id="ARBA00022475"/>
    </source>
</evidence>
<organism evidence="12 13">
    <name type="scientific">Desulfosporosinus acididurans</name>
    <dbReference type="NCBI Taxonomy" id="476652"/>
    <lineage>
        <taxon>Bacteria</taxon>
        <taxon>Bacillati</taxon>
        <taxon>Bacillota</taxon>
        <taxon>Clostridia</taxon>
        <taxon>Eubacteriales</taxon>
        <taxon>Desulfitobacteriaceae</taxon>
        <taxon>Desulfosporosinus</taxon>
    </lineage>
</organism>
<keyword evidence="4 9" id="KW-0812">Transmembrane</keyword>
<dbReference type="EMBL" id="LDZY01000013">
    <property type="protein sequence ID" value="KLU64580.1"/>
    <property type="molecule type" value="Genomic_DNA"/>
</dbReference>
<evidence type="ECO:0000256" key="5">
    <source>
        <dbReference type="ARBA" id="ARBA00022737"/>
    </source>
</evidence>
<keyword evidence="13" id="KW-1185">Reference proteome</keyword>
<dbReference type="InterPro" id="IPR051676">
    <property type="entry name" value="UPF0053_domain"/>
</dbReference>
<dbReference type="PATRIC" id="fig|476652.3.peg.3719"/>
<proteinExistence type="inferred from homology"/>
<feature type="transmembrane region" description="Helical" evidence="9">
    <location>
        <begin position="115"/>
        <end position="136"/>
    </location>
</feature>
<dbReference type="InterPro" id="IPR002550">
    <property type="entry name" value="CNNM"/>
</dbReference>
<dbReference type="Gene3D" id="3.10.580.10">
    <property type="entry name" value="CBS-domain"/>
    <property type="match status" value="1"/>
</dbReference>
<dbReference type="GO" id="GO:0050660">
    <property type="term" value="F:flavin adenine dinucleotide binding"/>
    <property type="evidence" value="ECO:0007669"/>
    <property type="project" value="InterPro"/>
</dbReference>
<evidence type="ECO:0000256" key="9">
    <source>
        <dbReference type="SAM" id="Phobius"/>
    </source>
</evidence>
<protein>
    <submittedName>
        <fullName evidence="12">Magnesium and cobalt efflux protein CorC</fullName>
    </submittedName>
</protein>
<dbReference type="InterPro" id="IPR036318">
    <property type="entry name" value="FAD-bd_PCMH-like_sf"/>
</dbReference>
<dbReference type="InterPro" id="IPR005170">
    <property type="entry name" value="Transptr-assoc_dom"/>
</dbReference>
<dbReference type="SUPFAM" id="SSF56176">
    <property type="entry name" value="FAD-binding/transporter-associated domain-like"/>
    <property type="match status" value="1"/>
</dbReference>
<keyword evidence="8 9" id="KW-0472">Membrane</keyword>
<dbReference type="GO" id="GO:0005886">
    <property type="term" value="C:plasma membrane"/>
    <property type="evidence" value="ECO:0007669"/>
    <property type="project" value="UniProtKB-SubCell"/>
</dbReference>
<evidence type="ECO:0000259" key="11">
    <source>
        <dbReference type="SMART" id="SM01091"/>
    </source>
</evidence>
<dbReference type="Pfam" id="PF03471">
    <property type="entry name" value="CorC_HlyC"/>
    <property type="match status" value="1"/>
</dbReference>
<evidence type="ECO:0000256" key="1">
    <source>
        <dbReference type="ARBA" id="ARBA00004651"/>
    </source>
</evidence>
<dbReference type="Pfam" id="PF01595">
    <property type="entry name" value="CNNM"/>
    <property type="match status" value="1"/>
</dbReference>
<feature type="domain" description="Transporter-associated" evidence="11">
    <location>
        <begin position="368"/>
        <end position="446"/>
    </location>
</feature>
<dbReference type="CDD" id="cd04590">
    <property type="entry name" value="CBS_pair_CorC_HlyC_assoc"/>
    <property type="match status" value="1"/>
</dbReference>
<evidence type="ECO:0000256" key="6">
    <source>
        <dbReference type="ARBA" id="ARBA00022989"/>
    </source>
</evidence>
<dbReference type="PANTHER" id="PTHR43099">
    <property type="entry name" value="UPF0053 PROTEIN YRKA"/>
    <property type="match status" value="1"/>
</dbReference>
<keyword evidence="3" id="KW-1003">Cell membrane</keyword>
<dbReference type="Gene3D" id="3.30.465.10">
    <property type="match status" value="1"/>
</dbReference>
<dbReference type="InterPro" id="IPR046342">
    <property type="entry name" value="CBS_dom_sf"/>
</dbReference>
<dbReference type="SUPFAM" id="SSF54631">
    <property type="entry name" value="CBS-domain pair"/>
    <property type="match status" value="1"/>
</dbReference>
<dbReference type="FunFam" id="3.10.580.10:FF:000002">
    <property type="entry name" value="Magnesium/cobalt efflux protein CorC"/>
    <property type="match status" value="1"/>
</dbReference>
<evidence type="ECO:0000313" key="12">
    <source>
        <dbReference type="EMBL" id="KLU64580.1"/>
    </source>
</evidence>
<accession>A0A0J1FM87</accession>
<comment type="similarity">
    <text evidence="2">Belongs to the UPF0053 family.</text>
</comment>
<dbReference type="PANTHER" id="PTHR43099:SF2">
    <property type="entry name" value="UPF0053 PROTEIN YRKA"/>
    <property type="match status" value="1"/>
</dbReference>
<keyword evidence="7" id="KW-0129">CBS domain</keyword>
<dbReference type="AlphaFoldDB" id="A0A0J1FM87"/>
<dbReference type="SMART" id="SM00116">
    <property type="entry name" value="CBS"/>
    <property type="match status" value="2"/>
</dbReference>
<comment type="subcellular location">
    <subcellularLocation>
        <location evidence="1">Cell membrane</location>
        <topology evidence="1">Multi-pass membrane protein</topology>
    </subcellularLocation>
</comment>
<evidence type="ECO:0000256" key="4">
    <source>
        <dbReference type="ARBA" id="ARBA00022692"/>
    </source>
</evidence>
<feature type="domain" description="CBS" evidence="10">
    <location>
        <begin position="305"/>
        <end position="353"/>
    </location>
</feature>
<keyword evidence="6 9" id="KW-1133">Transmembrane helix</keyword>
<evidence type="ECO:0000313" key="13">
    <source>
        <dbReference type="Proteomes" id="UP000036356"/>
    </source>
</evidence>
<dbReference type="InterPro" id="IPR000644">
    <property type="entry name" value="CBS_dom"/>
</dbReference>
<evidence type="ECO:0000259" key="10">
    <source>
        <dbReference type="SMART" id="SM00116"/>
    </source>
</evidence>
<dbReference type="SMART" id="SM01091">
    <property type="entry name" value="CorC_HlyC"/>
    <property type="match status" value="1"/>
</dbReference>
<gene>
    <name evidence="12" type="primary">corC</name>
    <name evidence="12" type="ORF">DEAC_c35260</name>
</gene>
<keyword evidence="5" id="KW-0677">Repeat</keyword>
<comment type="caution">
    <text evidence="12">The sequence shown here is derived from an EMBL/GenBank/DDBJ whole genome shotgun (WGS) entry which is preliminary data.</text>
</comment>
<reference evidence="12 13" key="1">
    <citation type="submission" date="2015-06" db="EMBL/GenBank/DDBJ databases">
        <title>Draft genome of the moderately acidophilic sulfate reducer Candidatus Desulfosporosinus acididurans strain M1.</title>
        <authorList>
            <person name="Poehlein A."/>
            <person name="Petzsch P."/>
            <person name="Johnson B.D."/>
            <person name="Schloemann M."/>
            <person name="Daniel R."/>
            <person name="Muehling M."/>
        </authorList>
    </citation>
    <scope>NUCLEOTIDE SEQUENCE [LARGE SCALE GENOMIC DNA]</scope>
    <source>
        <strain evidence="12 13">M1</strain>
    </source>
</reference>
<evidence type="ECO:0000256" key="8">
    <source>
        <dbReference type="ARBA" id="ARBA00023136"/>
    </source>
</evidence>
<sequence>MFERTLLNQGSVIEGLLWSLFKVLFAFLLVLINGVFVAAEFSMVKVRKTRLAELAENGSRRAQTALEVTSKLDAYLSASQLGITLASLGLGWLGEPAVSALIEPLFRGMGGWEKLYTETISIIIAFLLITCVHIVLGELVPKSMAIQKDEGTALATAGLLKGFYRVFYPVIWTLNSLANFVLRLLGIQPANEQDLVHSEEELRMLVDASQRHGYLDKMEGKLLDNVFEFSDRIASEVMIPRQDMVCIFLQDTFAESLELIKKYGHTRYLLCDGDKDHVLGLVHMRDLFWLQEQSDKKDIMKIKRDVLVVPEGMPISHLVQAMRSQRTHMAVVVDEFGGTAGLVTIEDMLEELVGEIYDEFELEQPPIEKLSDREYILNGRVLMEEVSELLEIQLEEETVSTIGGYVFSRLGRKPSKGDVIYFDGFLFEVLEVNGFRITKVKVTKKQPQESKEVEANNFETIE</sequence>
<feature type="transmembrane region" description="Helical" evidence="9">
    <location>
        <begin position="20"/>
        <end position="41"/>
    </location>
</feature>
<evidence type="ECO:0000256" key="7">
    <source>
        <dbReference type="ARBA" id="ARBA00023122"/>
    </source>
</evidence>
<name>A0A0J1FM87_9FIRM</name>
<dbReference type="InterPro" id="IPR016169">
    <property type="entry name" value="FAD-bd_PCMH_sub2"/>
</dbReference>
<dbReference type="Proteomes" id="UP000036356">
    <property type="component" value="Unassembled WGS sequence"/>
</dbReference>
<dbReference type="InterPro" id="IPR044751">
    <property type="entry name" value="Ion_transp-like_CBS"/>
</dbReference>
<dbReference type="STRING" id="476652.DEAC_c35260"/>
<feature type="domain" description="CBS" evidence="10">
    <location>
        <begin position="243"/>
        <end position="292"/>
    </location>
</feature>